<keyword evidence="2" id="KW-1185">Reference proteome</keyword>
<reference evidence="2" key="1">
    <citation type="journal article" date="2014" name="Nat. Genet.">
        <title>Genome of the human hookworm Necator americanus.</title>
        <authorList>
            <person name="Tang Y.T."/>
            <person name="Gao X."/>
            <person name="Rosa B.A."/>
            <person name="Abubucker S."/>
            <person name="Hallsworth-Pepin K."/>
            <person name="Martin J."/>
            <person name="Tyagi R."/>
            <person name="Heizer E."/>
            <person name="Zhang X."/>
            <person name="Bhonagiri-Palsikar V."/>
            <person name="Minx P."/>
            <person name="Warren W.C."/>
            <person name="Wang Q."/>
            <person name="Zhan B."/>
            <person name="Hotez P.J."/>
            <person name="Sternberg P.W."/>
            <person name="Dougall A."/>
            <person name="Gaze S.T."/>
            <person name="Mulvenna J."/>
            <person name="Sotillo J."/>
            <person name="Ranganathan S."/>
            <person name="Rabelo E.M."/>
            <person name="Wilson R.K."/>
            <person name="Felgner P.L."/>
            <person name="Bethony J."/>
            <person name="Hawdon J.M."/>
            <person name="Gasser R.B."/>
            <person name="Loukas A."/>
            <person name="Mitreva M."/>
        </authorList>
    </citation>
    <scope>NUCLEOTIDE SEQUENCE [LARGE SCALE GENOMIC DNA]</scope>
</reference>
<name>W2TMR2_NECAM</name>
<evidence type="ECO:0000313" key="1">
    <source>
        <dbReference type="EMBL" id="ETN83063.1"/>
    </source>
</evidence>
<organism evidence="1 2">
    <name type="scientific">Necator americanus</name>
    <name type="common">Human hookworm</name>
    <dbReference type="NCBI Taxonomy" id="51031"/>
    <lineage>
        <taxon>Eukaryota</taxon>
        <taxon>Metazoa</taxon>
        <taxon>Ecdysozoa</taxon>
        <taxon>Nematoda</taxon>
        <taxon>Chromadorea</taxon>
        <taxon>Rhabditida</taxon>
        <taxon>Rhabditina</taxon>
        <taxon>Rhabditomorpha</taxon>
        <taxon>Strongyloidea</taxon>
        <taxon>Ancylostomatidae</taxon>
        <taxon>Bunostominae</taxon>
        <taxon>Necator</taxon>
    </lineage>
</organism>
<dbReference type="KEGG" id="nai:NECAME_01862"/>
<dbReference type="Proteomes" id="UP000053676">
    <property type="component" value="Unassembled WGS sequence"/>
</dbReference>
<sequence length="67" mass="7658">MIYLHVDEMGITKIKNKKNEVDKMDPVQFGNNIHSTDAHKNVFRSSSPVVEGTLTDIRPYNDVKELV</sequence>
<proteinExistence type="predicted"/>
<dbReference type="AlphaFoldDB" id="W2TMR2"/>
<gene>
    <name evidence="1" type="ORF">NECAME_01862</name>
</gene>
<protein>
    <submittedName>
        <fullName evidence="1">Uncharacterized protein</fullName>
    </submittedName>
</protein>
<accession>W2TMR2</accession>
<evidence type="ECO:0000313" key="2">
    <source>
        <dbReference type="Proteomes" id="UP000053676"/>
    </source>
</evidence>
<dbReference type="EMBL" id="KI658313">
    <property type="protein sequence ID" value="ETN83063.1"/>
    <property type="molecule type" value="Genomic_DNA"/>
</dbReference>